<comment type="caution">
    <text evidence="2">The sequence shown here is derived from an EMBL/GenBank/DDBJ whole genome shotgun (WGS) entry which is preliminary data.</text>
</comment>
<dbReference type="Gene3D" id="1.10.10.2840">
    <property type="entry name" value="PucR C-terminal helix-turn-helix domain"/>
    <property type="match status" value="1"/>
</dbReference>
<evidence type="ECO:0000313" key="2">
    <source>
        <dbReference type="EMBL" id="KMM36258.1"/>
    </source>
</evidence>
<evidence type="ECO:0000259" key="1">
    <source>
        <dbReference type="Pfam" id="PF13556"/>
    </source>
</evidence>
<proteinExistence type="predicted"/>
<reference evidence="2" key="1">
    <citation type="submission" date="2015-06" db="EMBL/GenBank/DDBJ databases">
        <authorList>
            <person name="Liu B."/>
            <person name="Wang J."/>
            <person name="Zhu Y."/>
            <person name="Liu G."/>
            <person name="Chen Q."/>
            <person name="Zheng C."/>
            <person name="Che J."/>
            <person name="Ge C."/>
            <person name="Shi H."/>
            <person name="Pan Z."/>
            <person name="Liu X."/>
        </authorList>
    </citation>
    <scope>NUCLEOTIDE SEQUENCE [LARGE SCALE GENOMIC DNA]</scope>
    <source>
        <strain evidence="2">DSM 16346</strain>
    </source>
</reference>
<dbReference type="Pfam" id="PF13556">
    <property type="entry name" value="HTH_30"/>
    <property type="match status" value="1"/>
</dbReference>
<accession>A0A0J6CSR9</accession>
<dbReference type="Proteomes" id="UP000035996">
    <property type="component" value="Unassembled WGS sequence"/>
</dbReference>
<dbReference type="PANTHER" id="PTHR33744:SF15">
    <property type="entry name" value="CARBOHYDRATE DIACID REGULATOR"/>
    <property type="match status" value="1"/>
</dbReference>
<gene>
    <name evidence="2" type="ORF">AB986_19275</name>
</gene>
<dbReference type="InterPro" id="IPR051448">
    <property type="entry name" value="CdaR-like_regulators"/>
</dbReference>
<keyword evidence="3" id="KW-1185">Reference proteome</keyword>
<dbReference type="InterPro" id="IPR009057">
    <property type="entry name" value="Homeodomain-like_sf"/>
</dbReference>
<dbReference type="STRING" id="157733.AB986_19275"/>
<dbReference type="InterPro" id="IPR025736">
    <property type="entry name" value="PucR_C-HTH_dom"/>
</dbReference>
<evidence type="ECO:0000313" key="3">
    <source>
        <dbReference type="Proteomes" id="UP000035996"/>
    </source>
</evidence>
<dbReference type="EMBL" id="LELK01000009">
    <property type="protein sequence ID" value="KMM36258.1"/>
    <property type="molecule type" value="Genomic_DNA"/>
</dbReference>
<dbReference type="InterPro" id="IPR042070">
    <property type="entry name" value="PucR_C-HTH_sf"/>
</dbReference>
<feature type="domain" description="PucR C-terminal helix-turn-helix" evidence="1">
    <location>
        <begin position="233"/>
        <end position="291"/>
    </location>
</feature>
<dbReference type="RefSeq" id="WP_048313240.1">
    <property type="nucleotide sequence ID" value="NZ_CP119526.1"/>
</dbReference>
<name>A0A0J6CSR9_9BACL</name>
<protein>
    <recommendedName>
        <fullName evidence="1">PucR C-terminal helix-turn-helix domain-containing protein</fullName>
    </recommendedName>
</protein>
<organism evidence="2 3">
    <name type="scientific">Guptibacillus hwajinpoensis</name>
    <dbReference type="NCBI Taxonomy" id="208199"/>
    <lineage>
        <taxon>Bacteria</taxon>
        <taxon>Bacillati</taxon>
        <taxon>Bacillota</taxon>
        <taxon>Bacilli</taxon>
        <taxon>Bacillales</taxon>
        <taxon>Guptibacillaceae</taxon>
        <taxon>Guptibacillus</taxon>
    </lineage>
</organism>
<dbReference type="AlphaFoldDB" id="A0A0J6CSR9"/>
<sequence>MNANLADLYGNDFTVRTDQPEQFFWYRTPDGERFGIRKTRLTTREKSLLNALFPTIRLEEELTPTQKKWASLLFHKDENVTLNVQSPIRYIHFHLKEAPADLLDFREAMTGLFSEETILLFENEKEGLLIQLNVADGESVHDLEQMAAALTADFFTGMALFVGQIIQQTEKSSLTRIYTSEKKWFSSGLTLFPSQMVFTHQDLIPAILFNEANKDTIHYLMKLIEPIQEDVELVKSIRVYLECNLNITLAAKQLYVHRNSLQYRVDKFIEKTGIDVKSFKGAVMVYLSLLAQELR</sequence>
<dbReference type="PATRIC" id="fig|157733.3.peg.1809"/>
<dbReference type="SUPFAM" id="SSF46689">
    <property type="entry name" value="Homeodomain-like"/>
    <property type="match status" value="1"/>
</dbReference>
<dbReference type="PANTHER" id="PTHR33744">
    <property type="entry name" value="CARBOHYDRATE DIACID REGULATOR"/>
    <property type="match status" value="1"/>
</dbReference>
<dbReference type="OrthoDB" id="9792148at2"/>